<dbReference type="NCBIfam" id="TIGR01444">
    <property type="entry name" value="fkbM_fam"/>
    <property type="match status" value="1"/>
</dbReference>
<dbReference type="GO" id="GO:0032259">
    <property type="term" value="P:methylation"/>
    <property type="evidence" value="ECO:0007669"/>
    <property type="project" value="UniProtKB-KW"/>
</dbReference>
<dbReference type="RefSeq" id="WP_256505958.1">
    <property type="nucleotide sequence ID" value="NZ_CP101740.1"/>
</dbReference>
<dbReference type="GO" id="GO:0008168">
    <property type="term" value="F:methyltransferase activity"/>
    <property type="evidence" value="ECO:0007669"/>
    <property type="project" value="UniProtKB-KW"/>
</dbReference>
<feature type="domain" description="Methyltransferase FkbM" evidence="1">
    <location>
        <begin position="81"/>
        <end position="223"/>
    </location>
</feature>
<evidence type="ECO:0000313" key="3">
    <source>
        <dbReference type="Proteomes" id="UP001058533"/>
    </source>
</evidence>
<keyword evidence="3" id="KW-1185">Reference proteome</keyword>
<dbReference type="PANTHER" id="PTHR34203">
    <property type="entry name" value="METHYLTRANSFERASE, FKBM FAMILY PROTEIN"/>
    <property type="match status" value="1"/>
</dbReference>
<keyword evidence="2" id="KW-0808">Transferase</keyword>
<dbReference type="InterPro" id="IPR052514">
    <property type="entry name" value="SAM-dependent_MTase"/>
</dbReference>
<evidence type="ECO:0000313" key="2">
    <source>
        <dbReference type="EMBL" id="UUL82171.1"/>
    </source>
</evidence>
<sequence length="286" mass="31388">MANRLIDVLRLRKNSARRRLARLLPSRHQSGNIFETPNGTFAIPTSDLEISRILRRGQSWGHEEVERICAVVPAGSSVLFVGGHVGTLAVPVARRFKDVTVIEANPETFRFLSANIHLNKADNVTLVQIAAGEKKGVIEFVASKNNTGGSKRKPLVADPRYYYDKPDLISVDMVRLDDILEPRFASIVMDIEGSEYFALRGMPKVLADAQTLFIEFLPHHLENVAGASVEQFYDAIGTAFDHLFVPSQHKTVSGPAVLATLKQLYDGGVGEEVLVFSKGPLAVGIT</sequence>
<dbReference type="InterPro" id="IPR006342">
    <property type="entry name" value="FkbM_mtfrase"/>
</dbReference>
<dbReference type="Proteomes" id="UP001058533">
    <property type="component" value="Chromosome"/>
</dbReference>
<dbReference type="InterPro" id="IPR029063">
    <property type="entry name" value="SAM-dependent_MTases_sf"/>
</dbReference>
<protein>
    <submittedName>
        <fullName evidence="2">FkbM family methyltransferase</fullName>
    </submittedName>
</protein>
<dbReference type="EMBL" id="CP101740">
    <property type="protein sequence ID" value="UUL82171.1"/>
    <property type="molecule type" value="Genomic_DNA"/>
</dbReference>
<proteinExistence type="predicted"/>
<dbReference type="PANTHER" id="PTHR34203:SF15">
    <property type="entry name" value="SLL1173 PROTEIN"/>
    <property type="match status" value="1"/>
</dbReference>
<keyword evidence="2" id="KW-0489">Methyltransferase</keyword>
<accession>A0ABY5LBW0</accession>
<name>A0ABY5LBW0_9SPHN</name>
<evidence type="ECO:0000259" key="1">
    <source>
        <dbReference type="Pfam" id="PF05050"/>
    </source>
</evidence>
<gene>
    <name evidence="2" type="ORF">NMP03_13410</name>
</gene>
<organism evidence="2 3">
    <name type="scientific">Sphingomonas qomolangmaensis</name>
    <dbReference type="NCBI Taxonomy" id="2918765"/>
    <lineage>
        <taxon>Bacteria</taxon>
        <taxon>Pseudomonadati</taxon>
        <taxon>Pseudomonadota</taxon>
        <taxon>Alphaproteobacteria</taxon>
        <taxon>Sphingomonadales</taxon>
        <taxon>Sphingomonadaceae</taxon>
        <taxon>Sphingomonas</taxon>
    </lineage>
</organism>
<dbReference type="Gene3D" id="3.40.50.150">
    <property type="entry name" value="Vaccinia Virus protein VP39"/>
    <property type="match status" value="1"/>
</dbReference>
<dbReference type="Pfam" id="PF05050">
    <property type="entry name" value="Methyltransf_21"/>
    <property type="match status" value="1"/>
</dbReference>
<dbReference type="SUPFAM" id="SSF53335">
    <property type="entry name" value="S-adenosyl-L-methionine-dependent methyltransferases"/>
    <property type="match status" value="1"/>
</dbReference>
<reference evidence="2" key="1">
    <citation type="submission" date="2022-07" db="EMBL/GenBank/DDBJ databases">
        <title>Sphingomonas sp. nov., a novel bacterium isolated from the north slope of the Mount Everest.</title>
        <authorList>
            <person name="Cui X."/>
            <person name="Liu Y."/>
        </authorList>
    </citation>
    <scope>NUCLEOTIDE SEQUENCE</scope>
    <source>
        <strain evidence="2">S5-59</strain>
    </source>
</reference>